<dbReference type="Proteomes" id="UP000028511">
    <property type="component" value="Unassembled WGS sequence"/>
</dbReference>
<evidence type="ECO:0000313" key="6">
    <source>
        <dbReference type="EMBL" id="CDG97012.1"/>
    </source>
</evidence>
<dbReference type="PANTHER" id="PTHR21392:SF1">
    <property type="entry name" value="TRNA-URIDINE AMINOCARBOXYPROPYLTRANSFERASE"/>
    <property type="match status" value="1"/>
</dbReference>
<sequence length="235" mass="27182">MRNNNTVYQLRQQRLARSTRPFQARGCRVQRCLHCLLPQKSCLCETISPVNATSRFCLIMFDTEPMKPSNTGKLIADILPDTHAFLWSRTEPDQRMLEALRDPTRQPYLIFPESYATPPRTVYQQLPDNQKAPLFIILDGTWPEARKMFRKSPYLDDIPLLSINNCAKMDYLLRIPSRKEQHCTAEVAAAALELANDLEASQTLLSHFNHFREQYLAGKPHRQEESITVILDNPR</sequence>
<keyword evidence="2" id="KW-0808">Transferase</keyword>
<dbReference type="InterPro" id="IPR005636">
    <property type="entry name" value="DTW"/>
</dbReference>
<dbReference type="RefSeq" id="WP_038225786.1">
    <property type="nucleotide sequence ID" value="NZ_CAWLWN010000206.1"/>
</dbReference>
<keyword evidence="4" id="KW-0819">tRNA processing</keyword>
<reference evidence="6" key="1">
    <citation type="submission" date="2013-07" db="EMBL/GenBank/DDBJ databases">
        <title>Sub-species coevolution in mutualistic symbiosis.</title>
        <authorList>
            <person name="Murfin K."/>
            <person name="Klassen J."/>
            <person name="Lee M."/>
            <person name="Forst S."/>
            <person name="Stock P."/>
            <person name="Goodrich-Blair H."/>
        </authorList>
    </citation>
    <scope>NUCLEOTIDE SEQUENCE [LARGE SCALE GENOMIC DNA]</scope>
    <source>
        <strain evidence="6">Puntauvense</strain>
    </source>
</reference>
<gene>
    <name evidence="6" type="primary">yfiP</name>
    <name evidence="6" type="ORF">XBP1_2430006</name>
</gene>
<dbReference type="PANTHER" id="PTHR21392">
    <property type="entry name" value="TRNA-URIDINE AMINOCARBOXYPROPYLTRANSFERASE 2"/>
    <property type="match status" value="1"/>
</dbReference>
<evidence type="ECO:0000259" key="5">
    <source>
        <dbReference type="SMART" id="SM01144"/>
    </source>
</evidence>
<dbReference type="GO" id="GO:0008033">
    <property type="term" value="P:tRNA processing"/>
    <property type="evidence" value="ECO:0007669"/>
    <property type="project" value="UniProtKB-KW"/>
</dbReference>
<evidence type="ECO:0000256" key="2">
    <source>
        <dbReference type="ARBA" id="ARBA00022679"/>
    </source>
</evidence>
<feature type="domain" description="DTW" evidence="5">
    <location>
        <begin position="28"/>
        <end position="220"/>
    </location>
</feature>
<dbReference type="InterPro" id="IPR039262">
    <property type="entry name" value="DTWD2/TAPT"/>
</dbReference>
<evidence type="ECO:0000313" key="7">
    <source>
        <dbReference type="Proteomes" id="UP000028511"/>
    </source>
</evidence>
<organism evidence="6 7">
    <name type="scientific">Xenorhabdus bovienii str. puntauvense</name>
    <dbReference type="NCBI Taxonomy" id="1398201"/>
    <lineage>
        <taxon>Bacteria</taxon>
        <taxon>Pseudomonadati</taxon>
        <taxon>Pseudomonadota</taxon>
        <taxon>Gammaproteobacteria</taxon>
        <taxon>Enterobacterales</taxon>
        <taxon>Morganellaceae</taxon>
        <taxon>Xenorhabdus</taxon>
    </lineage>
</organism>
<evidence type="ECO:0000256" key="4">
    <source>
        <dbReference type="ARBA" id="ARBA00022694"/>
    </source>
</evidence>
<dbReference type="AlphaFoldDB" id="A0A077NF41"/>
<dbReference type="Pfam" id="PF03942">
    <property type="entry name" value="DTW"/>
    <property type="match status" value="1"/>
</dbReference>
<proteinExistence type="predicted"/>
<dbReference type="EMBL" id="CBSW010000161">
    <property type="protein sequence ID" value="CDG97012.1"/>
    <property type="molecule type" value="Genomic_DNA"/>
</dbReference>
<dbReference type="HOGENOM" id="CLU_066458_1_0_6"/>
<accession>A0A077NF41</accession>
<evidence type="ECO:0000256" key="1">
    <source>
        <dbReference type="ARBA" id="ARBA00012386"/>
    </source>
</evidence>
<name>A0A077NF41_XENBV</name>
<keyword evidence="3" id="KW-0949">S-adenosyl-L-methionine</keyword>
<dbReference type="EC" id="2.5.1.25" evidence="1"/>
<protein>
    <recommendedName>
        <fullName evidence="1">tRNA-uridine aminocarboxypropyltransferase</fullName>
        <ecNumber evidence="1">2.5.1.25</ecNumber>
    </recommendedName>
</protein>
<dbReference type="GeneID" id="93908252"/>
<comment type="caution">
    <text evidence="6">The sequence shown here is derived from an EMBL/GenBank/DDBJ whole genome shotgun (WGS) entry which is preliminary data.</text>
</comment>
<dbReference type="SMART" id="SM01144">
    <property type="entry name" value="DTW"/>
    <property type="match status" value="1"/>
</dbReference>
<dbReference type="GO" id="GO:0016432">
    <property type="term" value="F:tRNA-uridine aminocarboxypropyltransferase activity"/>
    <property type="evidence" value="ECO:0007669"/>
    <property type="project" value="UniProtKB-EC"/>
</dbReference>
<evidence type="ECO:0000256" key="3">
    <source>
        <dbReference type="ARBA" id="ARBA00022691"/>
    </source>
</evidence>